<dbReference type="NCBIfam" id="TIGR02946">
    <property type="entry name" value="acyl_WS_DGAT"/>
    <property type="match status" value="1"/>
</dbReference>
<dbReference type="EC" id="2.3.1.20" evidence="4 11"/>
<sequence>MVDRLSALDASFLHLEDHTTPMHVGGVAVFERPAHGLDYDDMLAAVRRGLRDAPRYRQKVVRLPGFVGRPVWADDPDFDLRYHVRRSVLPEPGEDEQLYELTQRLMSRKLDTTRPLWELHLVEGLSRGRVAVITKTHQAMIDGVGAIDLGQLILDTTPERGLARSEDRWSPAPVPGFAGLVASAVEEALNQPGELTENLRTAATGARVALRRMTGVLGGVCSTLAAALTPSPSGTLNAPTSAHRRFAVARGRLEDFRAVHHRHGGTVDGVILTALAGALRTWLLWRGEAVTARTTVRALVPVPVDEGMPEIRGSEETGRPFERVAARLVDLPVGEPDPLVRLYQVGYAMRARQDTGRPVTVRALLRLSGFAPTTLHALGARVAGGLSDRLFNLLVTSAAGPQAPLYGAGALMEEIFPVVPLMRNQSLAIGITSYNGGVFIGLNADRAAVPDVNVLAAMIEESVEEMIGTVGR</sequence>
<keyword evidence="15" id="KW-1185">Reference proteome</keyword>
<evidence type="ECO:0000256" key="10">
    <source>
        <dbReference type="ARBA" id="ARBA00048109"/>
    </source>
</evidence>
<accession>A0A2T0GW01</accession>
<comment type="pathway">
    <text evidence="2">Lipid metabolism.</text>
</comment>
<keyword evidence="8 11" id="KW-0443">Lipid metabolism</keyword>
<comment type="similarity">
    <text evidence="3 11">Belongs to the long-chain O-acyltransferase family.</text>
</comment>
<dbReference type="PANTHER" id="PTHR31650">
    <property type="entry name" value="O-ACYLTRANSFERASE (WSD1-LIKE) FAMILY PROTEIN"/>
    <property type="match status" value="1"/>
</dbReference>
<keyword evidence="6 11" id="KW-0808">Transferase</keyword>
<gene>
    <name evidence="14" type="ORF">CEP50_11430</name>
</gene>
<dbReference type="Pfam" id="PF06974">
    <property type="entry name" value="WS_DGAT_C"/>
    <property type="match status" value="1"/>
</dbReference>
<evidence type="ECO:0000313" key="14">
    <source>
        <dbReference type="EMBL" id="PRW63282.1"/>
    </source>
</evidence>
<dbReference type="InterPro" id="IPR004255">
    <property type="entry name" value="O-acyltransferase_WSD1_N"/>
</dbReference>
<evidence type="ECO:0000256" key="7">
    <source>
        <dbReference type="ARBA" id="ARBA00022798"/>
    </source>
</evidence>
<protein>
    <recommendedName>
        <fullName evidence="4 11">Diacylglycerol O-acyltransferase</fullName>
        <ecNumber evidence="4 11">2.3.1.20</ecNumber>
    </recommendedName>
</protein>
<evidence type="ECO:0000259" key="13">
    <source>
        <dbReference type="Pfam" id="PF06974"/>
    </source>
</evidence>
<evidence type="ECO:0000256" key="4">
    <source>
        <dbReference type="ARBA" id="ARBA00013244"/>
    </source>
</evidence>
<reference evidence="14 15" key="1">
    <citation type="submission" date="2018-03" db="EMBL/GenBank/DDBJ databases">
        <title>Actinopolyspora mortivallis from Sahara, screening for active biomolecules.</title>
        <authorList>
            <person name="Selama O."/>
            <person name="Wellington E.M.H."/>
            <person name="Hacene H."/>
        </authorList>
    </citation>
    <scope>NUCLEOTIDE SEQUENCE [LARGE SCALE GENOMIC DNA]</scope>
    <source>
        <strain evidence="14 15">M5A</strain>
    </source>
</reference>
<feature type="domain" description="O-acyltransferase WSD1 C-terminal" evidence="13">
    <location>
        <begin position="324"/>
        <end position="466"/>
    </location>
</feature>
<dbReference type="Pfam" id="PF03007">
    <property type="entry name" value="WS_DGAT_cat"/>
    <property type="match status" value="1"/>
</dbReference>
<dbReference type="AlphaFoldDB" id="A0A2T0GW01"/>
<evidence type="ECO:0000259" key="12">
    <source>
        <dbReference type="Pfam" id="PF03007"/>
    </source>
</evidence>
<comment type="pathway">
    <text evidence="1 11">Glycerolipid metabolism; triacylglycerol biosynthesis.</text>
</comment>
<evidence type="ECO:0000256" key="2">
    <source>
        <dbReference type="ARBA" id="ARBA00005189"/>
    </source>
</evidence>
<dbReference type="PANTHER" id="PTHR31650:SF1">
    <property type="entry name" value="WAX ESTER SYNTHASE_DIACYLGLYCEROL ACYLTRANSFERASE 4-RELATED"/>
    <property type="match status" value="1"/>
</dbReference>
<dbReference type="GO" id="GO:0004144">
    <property type="term" value="F:diacylglycerol O-acyltransferase activity"/>
    <property type="evidence" value="ECO:0007669"/>
    <property type="project" value="UniProtKB-EC"/>
</dbReference>
<organism evidence="14 15">
    <name type="scientific">Actinopolyspora mortivallis</name>
    <dbReference type="NCBI Taxonomy" id="33906"/>
    <lineage>
        <taxon>Bacteria</taxon>
        <taxon>Bacillati</taxon>
        <taxon>Actinomycetota</taxon>
        <taxon>Actinomycetes</taxon>
        <taxon>Actinopolysporales</taxon>
        <taxon>Actinopolysporaceae</taxon>
        <taxon>Actinopolyspora</taxon>
    </lineage>
</organism>
<dbReference type="GO" id="GO:0006071">
    <property type="term" value="P:glycerol metabolic process"/>
    <property type="evidence" value="ECO:0007669"/>
    <property type="project" value="UniProtKB-KW"/>
</dbReference>
<keyword evidence="5 11" id="KW-0444">Lipid biosynthesis</keyword>
<dbReference type="Proteomes" id="UP000239352">
    <property type="component" value="Unassembled WGS sequence"/>
</dbReference>
<comment type="catalytic activity">
    <reaction evidence="10 11">
        <text>an acyl-CoA + a 1,2-diacyl-sn-glycerol = a triacyl-sn-glycerol + CoA</text>
        <dbReference type="Rhea" id="RHEA:10868"/>
        <dbReference type="ChEBI" id="CHEBI:17815"/>
        <dbReference type="ChEBI" id="CHEBI:57287"/>
        <dbReference type="ChEBI" id="CHEBI:58342"/>
        <dbReference type="ChEBI" id="CHEBI:64615"/>
        <dbReference type="EC" id="2.3.1.20"/>
    </reaction>
</comment>
<name>A0A2T0GW01_ACTMO</name>
<comment type="caution">
    <text evidence="14">The sequence shown here is derived from an EMBL/GenBank/DDBJ whole genome shotgun (WGS) entry which is preliminary data.</text>
</comment>
<dbReference type="STRING" id="1050202.GCA_000384035_02811"/>
<feature type="domain" description="O-acyltransferase WSD1-like N-terminal" evidence="12">
    <location>
        <begin position="5"/>
        <end position="270"/>
    </location>
</feature>
<evidence type="ECO:0000256" key="8">
    <source>
        <dbReference type="ARBA" id="ARBA00023098"/>
    </source>
</evidence>
<dbReference type="SUPFAM" id="SSF52777">
    <property type="entry name" value="CoA-dependent acyltransferases"/>
    <property type="match status" value="1"/>
</dbReference>
<evidence type="ECO:0000256" key="6">
    <source>
        <dbReference type="ARBA" id="ARBA00022679"/>
    </source>
</evidence>
<dbReference type="GO" id="GO:0005886">
    <property type="term" value="C:plasma membrane"/>
    <property type="evidence" value="ECO:0007669"/>
    <property type="project" value="TreeGrafter"/>
</dbReference>
<keyword evidence="7 11" id="KW-0319">Glycerol metabolism</keyword>
<evidence type="ECO:0000256" key="1">
    <source>
        <dbReference type="ARBA" id="ARBA00004771"/>
    </source>
</evidence>
<dbReference type="GO" id="GO:0071731">
    <property type="term" value="P:response to nitric oxide"/>
    <property type="evidence" value="ECO:0007669"/>
    <property type="project" value="TreeGrafter"/>
</dbReference>
<dbReference type="InterPro" id="IPR009721">
    <property type="entry name" value="O-acyltransferase_WSD1_C"/>
</dbReference>
<dbReference type="UniPathway" id="UPA00282"/>
<dbReference type="InterPro" id="IPR014292">
    <property type="entry name" value="Acyl_transf_WS/DGAT"/>
</dbReference>
<dbReference type="RefSeq" id="WP_106113930.1">
    <property type="nucleotide sequence ID" value="NZ_PVSR01000017.1"/>
</dbReference>
<proteinExistence type="inferred from homology"/>
<keyword evidence="9 11" id="KW-0012">Acyltransferase</keyword>
<dbReference type="InParanoid" id="A0A2T0GW01"/>
<dbReference type="EMBL" id="PVSR01000017">
    <property type="protein sequence ID" value="PRW63282.1"/>
    <property type="molecule type" value="Genomic_DNA"/>
</dbReference>
<evidence type="ECO:0000256" key="9">
    <source>
        <dbReference type="ARBA" id="ARBA00023315"/>
    </source>
</evidence>
<dbReference type="GO" id="GO:0051701">
    <property type="term" value="P:biological process involved in interaction with host"/>
    <property type="evidence" value="ECO:0007669"/>
    <property type="project" value="TreeGrafter"/>
</dbReference>
<evidence type="ECO:0000256" key="11">
    <source>
        <dbReference type="RuleBase" id="RU361241"/>
    </source>
</evidence>
<evidence type="ECO:0000313" key="15">
    <source>
        <dbReference type="Proteomes" id="UP000239352"/>
    </source>
</evidence>
<evidence type="ECO:0000256" key="5">
    <source>
        <dbReference type="ARBA" id="ARBA00022516"/>
    </source>
</evidence>
<dbReference type="InterPro" id="IPR045034">
    <property type="entry name" value="O-acyltransferase_WSD1-like"/>
</dbReference>
<dbReference type="GO" id="GO:0001666">
    <property type="term" value="P:response to hypoxia"/>
    <property type="evidence" value="ECO:0007669"/>
    <property type="project" value="TreeGrafter"/>
</dbReference>
<evidence type="ECO:0000256" key="3">
    <source>
        <dbReference type="ARBA" id="ARBA00009587"/>
    </source>
</evidence>
<dbReference type="GO" id="GO:0019432">
    <property type="term" value="P:triglyceride biosynthetic process"/>
    <property type="evidence" value="ECO:0007669"/>
    <property type="project" value="UniProtKB-UniPathway"/>
</dbReference>